<keyword evidence="4" id="KW-0808">Transferase</keyword>
<dbReference type="OrthoDB" id="9772100at2"/>
<sequence>MDNAIPEDEQDDVTYLVNVARDAFGHLVQGLSVCDENLDLVFFNDRFRALLDFPTELVHVGTNVAELFRYNAKRGEYGEGDIEQQVSERVALAKQFTPHSFQRERPDGTVIQIDGSPMSSGGFVTTYTDITEKVRYEAFLKSIIEASPAGFGISRHSDGKISFLNTRLAEMYGMPVREMIGFSARNLYANQEDRDKILKEVQAHKKVSNSEIMFKRKNGDEFAALISLYPTTYQNEPSFFSWIYDISNLKEAQSIQAELERELNQAQKLEAIGQLAGGIAHEINTPSQYVWDNLKFLHEAQRDLRDLLGDCLSLVERVNPDSALKSACDQIREKSESIDLDYLLSEVPAAINQSITGISDISRIVLAMKEFSHPGEGSKSIIDINHMLENTLTISRSQWKDVATVNTAFDPTLPHVSCQPGEMNQVFLNLLVNASHAIEEAKPHDGGKITIKTTQREDKIQIQISDNGAGIPGDLQDKIFEPFFTTKEVGKGTGQGLSIARNIVTKKHGGEIYFTSEPNKGTLFTIELPIHEIKEPA</sequence>
<dbReference type="GO" id="GO:0005524">
    <property type="term" value="F:ATP binding"/>
    <property type="evidence" value="ECO:0007669"/>
    <property type="project" value="UniProtKB-KW"/>
</dbReference>
<name>A0A558DZG3_9GAMM</name>
<accession>A0A558DZG3</accession>
<dbReference type="SMART" id="SM00387">
    <property type="entry name" value="HATPase_c"/>
    <property type="match status" value="1"/>
</dbReference>
<dbReference type="Gene3D" id="3.30.450.20">
    <property type="entry name" value="PAS domain"/>
    <property type="match status" value="2"/>
</dbReference>
<feature type="domain" description="PAS" evidence="10">
    <location>
        <begin position="136"/>
        <end position="210"/>
    </location>
</feature>
<dbReference type="InterPro" id="IPR035965">
    <property type="entry name" value="PAS-like_dom_sf"/>
</dbReference>
<dbReference type="Gene3D" id="1.10.287.130">
    <property type="match status" value="1"/>
</dbReference>
<evidence type="ECO:0000259" key="9">
    <source>
        <dbReference type="PROSITE" id="PS50109"/>
    </source>
</evidence>
<dbReference type="InterPro" id="IPR003594">
    <property type="entry name" value="HATPase_dom"/>
</dbReference>
<dbReference type="PANTHER" id="PTHR43065">
    <property type="entry name" value="SENSOR HISTIDINE KINASE"/>
    <property type="match status" value="1"/>
</dbReference>
<dbReference type="SUPFAM" id="SSF55874">
    <property type="entry name" value="ATPase domain of HSP90 chaperone/DNA topoisomerase II/histidine kinase"/>
    <property type="match status" value="1"/>
</dbReference>
<evidence type="ECO:0000256" key="8">
    <source>
        <dbReference type="ARBA" id="ARBA00023012"/>
    </source>
</evidence>
<evidence type="ECO:0000313" key="12">
    <source>
        <dbReference type="Proteomes" id="UP000316649"/>
    </source>
</evidence>
<dbReference type="SMART" id="SM00091">
    <property type="entry name" value="PAS"/>
    <property type="match status" value="2"/>
</dbReference>
<proteinExistence type="predicted"/>
<dbReference type="CDD" id="cd00082">
    <property type="entry name" value="HisKA"/>
    <property type="match status" value="1"/>
</dbReference>
<dbReference type="Pfam" id="PF02518">
    <property type="entry name" value="HATPase_c"/>
    <property type="match status" value="1"/>
</dbReference>
<dbReference type="InterPro" id="IPR003661">
    <property type="entry name" value="HisK_dim/P_dom"/>
</dbReference>
<dbReference type="PANTHER" id="PTHR43065:SF46">
    <property type="entry name" value="C4-DICARBOXYLATE TRANSPORT SENSOR PROTEIN DCTB"/>
    <property type="match status" value="1"/>
</dbReference>
<comment type="caution">
    <text evidence="11">The sequence shown here is derived from an EMBL/GenBank/DDBJ whole genome shotgun (WGS) entry which is preliminary data.</text>
</comment>
<evidence type="ECO:0000256" key="7">
    <source>
        <dbReference type="ARBA" id="ARBA00022840"/>
    </source>
</evidence>
<protein>
    <recommendedName>
        <fullName evidence="2">histidine kinase</fullName>
        <ecNumber evidence="2">2.7.13.3</ecNumber>
    </recommendedName>
</protein>
<dbReference type="Pfam" id="PF13426">
    <property type="entry name" value="PAS_9"/>
    <property type="match status" value="1"/>
</dbReference>
<evidence type="ECO:0000313" key="11">
    <source>
        <dbReference type="EMBL" id="TVO71898.1"/>
    </source>
</evidence>
<organism evidence="11 12">
    <name type="scientific">Sedimenticola selenatireducens</name>
    <dbReference type="NCBI Taxonomy" id="191960"/>
    <lineage>
        <taxon>Bacteria</taxon>
        <taxon>Pseudomonadati</taxon>
        <taxon>Pseudomonadota</taxon>
        <taxon>Gammaproteobacteria</taxon>
        <taxon>Chromatiales</taxon>
        <taxon>Sedimenticolaceae</taxon>
        <taxon>Sedimenticola</taxon>
    </lineage>
</organism>
<evidence type="ECO:0000256" key="1">
    <source>
        <dbReference type="ARBA" id="ARBA00000085"/>
    </source>
</evidence>
<dbReference type="NCBIfam" id="TIGR00229">
    <property type="entry name" value="sensory_box"/>
    <property type="match status" value="1"/>
</dbReference>
<dbReference type="PROSITE" id="PS50112">
    <property type="entry name" value="PAS"/>
    <property type="match status" value="1"/>
</dbReference>
<gene>
    <name evidence="11" type="ORF">FHP88_13465</name>
</gene>
<dbReference type="EC" id="2.7.13.3" evidence="2"/>
<dbReference type="GO" id="GO:0000155">
    <property type="term" value="F:phosphorelay sensor kinase activity"/>
    <property type="evidence" value="ECO:0007669"/>
    <property type="project" value="InterPro"/>
</dbReference>
<dbReference type="Pfam" id="PF12860">
    <property type="entry name" value="PAS_7"/>
    <property type="match status" value="1"/>
</dbReference>
<dbReference type="CDD" id="cd00130">
    <property type="entry name" value="PAS"/>
    <property type="match status" value="1"/>
</dbReference>
<evidence type="ECO:0000256" key="4">
    <source>
        <dbReference type="ARBA" id="ARBA00022679"/>
    </source>
</evidence>
<evidence type="ECO:0000256" key="6">
    <source>
        <dbReference type="ARBA" id="ARBA00022777"/>
    </source>
</evidence>
<dbReference type="EMBL" id="VMNH01000018">
    <property type="protein sequence ID" value="TVO71898.1"/>
    <property type="molecule type" value="Genomic_DNA"/>
</dbReference>
<keyword evidence="5" id="KW-0547">Nucleotide-binding</keyword>
<dbReference type="SUPFAM" id="SSF55785">
    <property type="entry name" value="PYP-like sensor domain (PAS domain)"/>
    <property type="match status" value="1"/>
</dbReference>
<reference evidence="11 12" key="1">
    <citation type="submission" date="2019-07" db="EMBL/GenBank/DDBJ databases">
        <title>The pathways for chlorine oxyanion respiration interact through the shared metabolite chlorate.</title>
        <authorList>
            <person name="Barnum T.P."/>
            <person name="Cheng Y."/>
            <person name="Hill K.A."/>
            <person name="Lucas L.N."/>
            <person name="Carlson H.K."/>
            <person name="Coates J.D."/>
        </authorList>
    </citation>
    <scope>NUCLEOTIDE SEQUENCE [LARGE SCALE GENOMIC DNA]</scope>
    <source>
        <strain evidence="11 12">BK-1</strain>
    </source>
</reference>
<dbReference type="AlphaFoldDB" id="A0A558DZG3"/>
<keyword evidence="7" id="KW-0067">ATP-binding</keyword>
<dbReference type="InterPro" id="IPR036890">
    <property type="entry name" value="HATPase_C_sf"/>
</dbReference>
<dbReference type="InterPro" id="IPR000014">
    <property type="entry name" value="PAS"/>
</dbReference>
<evidence type="ECO:0000259" key="10">
    <source>
        <dbReference type="PROSITE" id="PS50112"/>
    </source>
</evidence>
<dbReference type="Proteomes" id="UP000316649">
    <property type="component" value="Unassembled WGS sequence"/>
</dbReference>
<dbReference type="RefSeq" id="WP_144359609.1">
    <property type="nucleotide sequence ID" value="NZ_VMNH01000018.1"/>
</dbReference>
<keyword evidence="8" id="KW-0902">Two-component regulatory system</keyword>
<dbReference type="InterPro" id="IPR005467">
    <property type="entry name" value="His_kinase_dom"/>
</dbReference>
<comment type="catalytic activity">
    <reaction evidence="1">
        <text>ATP + protein L-histidine = ADP + protein N-phospho-L-histidine.</text>
        <dbReference type="EC" id="2.7.13.3"/>
    </reaction>
</comment>
<feature type="domain" description="Histidine kinase" evidence="9">
    <location>
        <begin position="278"/>
        <end position="532"/>
    </location>
</feature>
<dbReference type="PRINTS" id="PR00344">
    <property type="entry name" value="BCTRLSENSOR"/>
</dbReference>
<keyword evidence="12" id="KW-1185">Reference proteome</keyword>
<evidence type="ECO:0000256" key="2">
    <source>
        <dbReference type="ARBA" id="ARBA00012438"/>
    </source>
</evidence>
<evidence type="ECO:0000256" key="5">
    <source>
        <dbReference type="ARBA" id="ARBA00022741"/>
    </source>
</evidence>
<dbReference type="Gene3D" id="3.30.565.10">
    <property type="entry name" value="Histidine kinase-like ATPase, C-terminal domain"/>
    <property type="match status" value="1"/>
</dbReference>
<dbReference type="InterPro" id="IPR004358">
    <property type="entry name" value="Sig_transdc_His_kin-like_C"/>
</dbReference>
<dbReference type="PROSITE" id="PS50109">
    <property type="entry name" value="HIS_KIN"/>
    <property type="match status" value="1"/>
</dbReference>
<evidence type="ECO:0000256" key="3">
    <source>
        <dbReference type="ARBA" id="ARBA00022553"/>
    </source>
</evidence>
<keyword evidence="3" id="KW-0597">Phosphoprotein</keyword>
<keyword evidence="6" id="KW-0418">Kinase</keyword>